<dbReference type="PANTHER" id="PTHR11764">
    <property type="entry name" value="TERPENE CYCLASE/MUTASE FAMILY MEMBER"/>
    <property type="match status" value="1"/>
</dbReference>
<dbReference type="NCBIfam" id="TIGR01507">
    <property type="entry name" value="hopene_cyclase"/>
    <property type="match status" value="1"/>
</dbReference>
<evidence type="ECO:0000256" key="3">
    <source>
        <dbReference type="RuleBase" id="RU362003"/>
    </source>
</evidence>
<dbReference type="AlphaFoldDB" id="A0A072P7P2"/>
<sequence>MSPREIFTERLSQVEHACHSAQKYAYEDIKENNHWCGELICNAAITAQHIFFYLGIGRNPVPDADAYRIYLLGDQNADGSWGLAPHEGGNISVSCEVYLALKILGESPDSAEMSRARQYILQCGGVAKVRMWTRIFFAQFGLFPWEAVPELPAELILMPSYAPMSIYRLSSWARATVVPLLLISHHQPVYALPNGWSAHNTYLDEIWVNPAQKKVPYGPSLWRAWESDPFSVLFTAIDSGLYWLGGLRWFPFRRYSRKLCVRWLMSRYEKTGDLSGVVPPMYFGVQALILEGFELEDPVIERAIEALERFTWQDQRGKRLQASVSPVWDTALMIRAMCDTAANKTDKRLKDAVGWVKKYQILGPEGDWRVYNPHLPAGGFCFEYFNTWYPDTDTTAAAMLAFLHHDPAMVESAVVHRAALWICGMQNCDGGWAAFDTGNDKMWLDRIPFSDMNALCDPSTPDVTGHMLEALGILLKLSNEEVGTVNPMHEISCACQRAIHYLASQQESCGAWYGRWGANYIFGTFNVLCGLAFFAEHDELVQTMMASGAKWLSSVQNSDGGWGEGLNSYNDPARAGRGVSTPSQTAWAILGLLTVYNHTEPAVNSGVMHLLETQTDVHVNGAGASWPEDRHTGVGFPGHIYMGYTLYRHYFPMMALGRYAEKMKKKNESSSGSNGKV</sequence>
<keyword evidence="1" id="KW-0677">Repeat</keyword>
<evidence type="ECO:0000259" key="5">
    <source>
        <dbReference type="Pfam" id="PF13249"/>
    </source>
</evidence>
<dbReference type="RefSeq" id="XP_013258739.1">
    <property type="nucleotide sequence ID" value="XM_013403285.1"/>
</dbReference>
<dbReference type="GO" id="GO:0016866">
    <property type="term" value="F:intramolecular transferase activity"/>
    <property type="evidence" value="ECO:0007669"/>
    <property type="project" value="InterPro"/>
</dbReference>
<gene>
    <name evidence="6" type="ORF">A1O9_07730</name>
</gene>
<organism evidence="6 7">
    <name type="scientific">Exophiala aquamarina CBS 119918</name>
    <dbReference type="NCBI Taxonomy" id="1182545"/>
    <lineage>
        <taxon>Eukaryota</taxon>
        <taxon>Fungi</taxon>
        <taxon>Dikarya</taxon>
        <taxon>Ascomycota</taxon>
        <taxon>Pezizomycotina</taxon>
        <taxon>Eurotiomycetes</taxon>
        <taxon>Chaetothyriomycetidae</taxon>
        <taxon>Chaetothyriales</taxon>
        <taxon>Herpotrichiellaceae</taxon>
        <taxon>Exophiala</taxon>
    </lineage>
</organism>
<dbReference type="VEuPathDB" id="FungiDB:A1O9_07730"/>
<dbReference type="GO" id="GO:0005811">
    <property type="term" value="C:lipid droplet"/>
    <property type="evidence" value="ECO:0007669"/>
    <property type="project" value="InterPro"/>
</dbReference>
<dbReference type="OrthoDB" id="21502at2759"/>
<dbReference type="SUPFAM" id="SSF48239">
    <property type="entry name" value="Terpenoid cyclases/Protein prenyltransferases"/>
    <property type="match status" value="2"/>
</dbReference>
<accession>A0A072P7P2</accession>
<evidence type="ECO:0000259" key="4">
    <source>
        <dbReference type="Pfam" id="PF13243"/>
    </source>
</evidence>
<dbReference type="Proteomes" id="UP000027920">
    <property type="component" value="Unassembled WGS sequence"/>
</dbReference>
<dbReference type="Pfam" id="PF13249">
    <property type="entry name" value="SQHop_cyclase_N"/>
    <property type="match status" value="1"/>
</dbReference>
<evidence type="ECO:0000256" key="2">
    <source>
        <dbReference type="ARBA" id="ARBA00023235"/>
    </source>
</evidence>
<dbReference type="Pfam" id="PF13243">
    <property type="entry name" value="SQHop_cyclase_C"/>
    <property type="match status" value="1"/>
</dbReference>
<dbReference type="InterPro" id="IPR032697">
    <property type="entry name" value="SQ_cyclase_N"/>
</dbReference>
<keyword evidence="7" id="KW-1185">Reference proteome</keyword>
<comment type="similarity">
    <text evidence="3">Belongs to the terpene cyclase/mutase family.</text>
</comment>
<evidence type="ECO:0000256" key="1">
    <source>
        <dbReference type="ARBA" id="ARBA00022737"/>
    </source>
</evidence>
<dbReference type="InterPro" id="IPR018333">
    <property type="entry name" value="Squalene_cyclase"/>
</dbReference>
<evidence type="ECO:0000313" key="7">
    <source>
        <dbReference type="Proteomes" id="UP000027920"/>
    </source>
</evidence>
<protein>
    <recommendedName>
        <fullName evidence="3">Terpene cyclase/mutase family member</fullName>
        <ecNumber evidence="3">5.4.99.-</ecNumber>
    </recommendedName>
</protein>
<dbReference type="PANTHER" id="PTHR11764:SF82">
    <property type="entry name" value="TERPENE CYCLASE_MUTASE FAMILY MEMBER"/>
    <property type="match status" value="1"/>
</dbReference>
<dbReference type="NCBIfam" id="TIGR01787">
    <property type="entry name" value="squalene_cyclas"/>
    <property type="match status" value="1"/>
</dbReference>
<comment type="caution">
    <text evidence="6">The sequence shown here is derived from an EMBL/GenBank/DDBJ whole genome shotgun (WGS) entry which is preliminary data.</text>
</comment>
<dbReference type="InterPro" id="IPR032696">
    <property type="entry name" value="SQ_cyclase_C"/>
</dbReference>
<dbReference type="STRING" id="1182545.A0A072P7P2"/>
<feature type="domain" description="Squalene cyclase N-terminal" evidence="5">
    <location>
        <begin position="20"/>
        <end position="315"/>
    </location>
</feature>
<dbReference type="EMBL" id="AMGV01000006">
    <property type="protein sequence ID" value="KEF56149.1"/>
    <property type="molecule type" value="Genomic_DNA"/>
</dbReference>
<feature type="domain" description="Squalene cyclase C-terminal" evidence="4">
    <location>
        <begin position="324"/>
        <end position="660"/>
    </location>
</feature>
<dbReference type="SFLD" id="SFLDG01016">
    <property type="entry name" value="Prenyltransferase_Like_2"/>
    <property type="match status" value="1"/>
</dbReference>
<dbReference type="InterPro" id="IPR006400">
    <property type="entry name" value="Hopene-cyclase"/>
</dbReference>
<dbReference type="Gene3D" id="1.50.10.20">
    <property type="match status" value="2"/>
</dbReference>
<reference evidence="6 7" key="1">
    <citation type="submission" date="2013-03" db="EMBL/GenBank/DDBJ databases">
        <title>The Genome Sequence of Exophiala aquamarina CBS 119918.</title>
        <authorList>
            <consortium name="The Broad Institute Genomics Platform"/>
            <person name="Cuomo C."/>
            <person name="de Hoog S."/>
            <person name="Gorbushina A."/>
            <person name="Walker B."/>
            <person name="Young S.K."/>
            <person name="Zeng Q."/>
            <person name="Gargeya S."/>
            <person name="Fitzgerald M."/>
            <person name="Haas B."/>
            <person name="Abouelleil A."/>
            <person name="Allen A.W."/>
            <person name="Alvarado L."/>
            <person name="Arachchi H.M."/>
            <person name="Berlin A.M."/>
            <person name="Chapman S.B."/>
            <person name="Gainer-Dewar J."/>
            <person name="Goldberg J."/>
            <person name="Griggs A."/>
            <person name="Gujja S."/>
            <person name="Hansen M."/>
            <person name="Howarth C."/>
            <person name="Imamovic A."/>
            <person name="Ireland A."/>
            <person name="Larimer J."/>
            <person name="McCowan C."/>
            <person name="Murphy C."/>
            <person name="Pearson M."/>
            <person name="Poon T.W."/>
            <person name="Priest M."/>
            <person name="Roberts A."/>
            <person name="Saif S."/>
            <person name="Shea T."/>
            <person name="Sisk P."/>
            <person name="Sykes S."/>
            <person name="Wortman J."/>
            <person name="Nusbaum C."/>
            <person name="Birren B."/>
        </authorList>
    </citation>
    <scope>NUCLEOTIDE SEQUENCE [LARGE SCALE GENOMIC DNA]</scope>
    <source>
        <strain evidence="6 7">CBS 119918</strain>
    </source>
</reference>
<dbReference type="GO" id="GO:0016104">
    <property type="term" value="P:triterpenoid biosynthetic process"/>
    <property type="evidence" value="ECO:0007669"/>
    <property type="project" value="InterPro"/>
</dbReference>
<evidence type="ECO:0000313" key="6">
    <source>
        <dbReference type="EMBL" id="KEF56149.1"/>
    </source>
</evidence>
<dbReference type="GeneID" id="25282643"/>
<dbReference type="EC" id="5.4.99.-" evidence="3"/>
<proteinExistence type="inferred from homology"/>
<name>A0A072P7P2_9EURO</name>
<dbReference type="InterPro" id="IPR008930">
    <property type="entry name" value="Terpenoid_cyclase/PrenylTrfase"/>
</dbReference>
<keyword evidence="2 3" id="KW-0413">Isomerase</keyword>
<dbReference type="HOGENOM" id="CLU_019345_0_0_1"/>